<keyword evidence="1" id="KW-0472">Membrane</keyword>
<feature type="transmembrane region" description="Helical" evidence="1">
    <location>
        <begin position="257"/>
        <end position="277"/>
    </location>
</feature>
<feature type="transmembrane region" description="Helical" evidence="1">
    <location>
        <begin position="7"/>
        <end position="25"/>
    </location>
</feature>
<dbReference type="Proteomes" id="UP000193431">
    <property type="component" value="Chromosome"/>
</dbReference>
<feature type="transmembrane region" description="Helical" evidence="1">
    <location>
        <begin position="342"/>
        <end position="364"/>
    </location>
</feature>
<dbReference type="OrthoDB" id="1491846at2"/>
<organism evidence="2 3">
    <name type="scientific">Nonlabens spongiae</name>
    <dbReference type="NCBI Taxonomy" id="331648"/>
    <lineage>
        <taxon>Bacteria</taxon>
        <taxon>Pseudomonadati</taxon>
        <taxon>Bacteroidota</taxon>
        <taxon>Flavobacteriia</taxon>
        <taxon>Flavobacteriales</taxon>
        <taxon>Flavobacteriaceae</taxon>
        <taxon>Nonlabens</taxon>
    </lineage>
</organism>
<evidence type="ECO:0008006" key="4">
    <source>
        <dbReference type="Google" id="ProtNLM"/>
    </source>
</evidence>
<keyword evidence="1" id="KW-0812">Transmembrane</keyword>
<dbReference type="Pfam" id="PF26314">
    <property type="entry name" value="MptA_B_family"/>
    <property type="match status" value="1"/>
</dbReference>
<keyword evidence="3" id="KW-1185">Reference proteome</keyword>
<sequence length="473" mass="54645">MSSKSSNILGLVSIASVFLYAFFVSLSRKQFTLTALTYTILFVLLGIIYEVYRQHEKKGLSLFDKLAISKWQWSGGITALFLIGIALRGVFLFETPTLSQDFFRFIWDGHQLLNGFNPYTILPDEVINGDVSHIPHANYLYDNMGTLSSGNYTNYPPLNQFFFTVAAAIGGDNLLATVVSMRLIIIAADVMVFFYGVRLLQMLGRPAFLIMLYYLNPFTIIELTGNLHWEGVMASFLLLSIYFLFRQDRVKSAWMMGNGILLKLMPVITLPLLIRSLPWRKLVWYYLYISFVVICGFFPFISEELVNKYGSSVGLWFGKFEFNASIYYIVRAVGFEITGYNIIETAGKILPIITFLVVWLMALVRKNQYPEILLESIVFSFFTYLLLSTTVHPWYLTIPLLFSIFTRFRFMVLWSLLVFLSYFAYSQDDFKENMWLIAVQYLSVVSYLVYEFYFSSQKKSFKPLPSSNDLKLK</sequence>
<accession>A0A1W6MM75</accession>
<feature type="transmembrane region" description="Helical" evidence="1">
    <location>
        <begin position="283"/>
        <end position="301"/>
    </location>
</feature>
<dbReference type="AlphaFoldDB" id="A0A1W6MM75"/>
<reference evidence="2 3" key="1">
    <citation type="submission" date="2016-11" db="EMBL/GenBank/DDBJ databases">
        <title>Trade-off between light-utilization and light-protection in marine flavobacteria.</title>
        <authorList>
            <person name="Kumagai Y."/>
        </authorList>
    </citation>
    <scope>NUCLEOTIDE SEQUENCE [LARGE SCALE GENOMIC DNA]</scope>
    <source>
        <strain evidence="2 3">JCM 13191</strain>
    </source>
</reference>
<name>A0A1W6MM75_9FLAO</name>
<evidence type="ECO:0000313" key="2">
    <source>
        <dbReference type="EMBL" id="ARN78704.1"/>
    </source>
</evidence>
<evidence type="ECO:0000256" key="1">
    <source>
        <dbReference type="SAM" id="Phobius"/>
    </source>
</evidence>
<feature type="transmembrane region" description="Helical" evidence="1">
    <location>
        <begin position="31"/>
        <end position="52"/>
    </location>
</feature>
<feature type="transmembrane region" description="Helical" evidence="1">
    <location>
        <begin position="401"/>
        <end position="423"/>
    </location>
</feature>
<gene>
    <name evidence="2" type="ORF">BST97_12270</name>
</gene>
<dbReference type="STRING" id="331648.BST97_12270"/>
<proteinExistence type="predicted"/>
<dbReference type="GO" id="GO:0016758">
    <property type="term" value="F:hexosyltransferase activity"/>
    <property type="evidence" value="ECO:0007669"/>
    <property type="project" value="InterPro"/>
</dbReference>
<dbReference type="RefSeq" id="WP_085767509.1">
    <property type="nucleotide sequence ID" value="NZ_CP019344.1"/>
</dbReference>
<dbReference type="GO" id="GO:0005886">
    <property type="term" value="C:plasma membrane"/>
    <property type="evidence" value="ECO:0007669"/>
    <property type="project" value="UniProtKB-SubCell"/>
</dbReference>
<dbReference type="EMBL" id="CP019344">
    <property type="protein sequence ID" value="ARN78704.1"/>
    <property type="molecule type" value="Genomic_DNA"/>
</dbReference>
<evidence type="ECO:0000313" key="3">
    <source>
        <dbReference type="Proteomes" id="UP000193431"/>
    </source>
</evidence>
<keyword evidence="1" id="KW-1133">Transmembrane helix</keyword>
<feature type="transmembrane region" description="Helical" evidence="1">
    <location>
        <begin position="376"/>
        <end position="395"/>
    </location>
</feature>
<feature type="transmembrane region" description="Helical" evidence="1">
    <location>
        <begin position="73"/>
        <end position="93"/>
    </location>
</feature>
<feature type="transmembrane region" description="Helical" evidence="1">
    <location>
        <begin position="435"/>
        <end position="454"/>
    </location>
</feature>
<protein>
    <recommendedName>
        <fullName evidence="4">Mannosyltransferase</fullName>
    </recommendedName>
</protein>